<evidence type="ECO:0000256" key="1">
    <source>
        <dbReference type="SAM" id="SignalP"/>
    </source>
</evidence>
<dbReference type="RefSeq" id="WP_379909642.1">
    <property type="nucleotide sequence ID" value="NZ_JBHSWE010000001.1"/>
</dbReference>
<dbReference type="InterPro" id="IPR032033">
    <property type="entry name" value="Cytochrome_P460"/>
</dbReference>
<feature type="signal peptide" evidence="1">
    <location>
        <begin position="1"/>
        <end position="31"/>
    </location>
</feature>
<dbReference type="InterPro" id="IPR038142">
    <property type="entry name" value="Cytochrome_P460_sp"/>
</dbReference>
<gene>
    <name evidence="3" type="ORF">ACFQDL_14445</name>
</gene>
<evidence type="ECO:0000313" key="3">
    <source>
        <dbReference type="EMBL" id="MFC6671132.1"/>
    </source>
</evidence>
<feature type="domain" description="Cytochrome P460" evidence="2">
    <location>
        <begin position="50"/>
        <end position="189"/>
    </location>
</feature>
<dbReference type="Pfam" id="PF16694">
    <property type="entry name" value="Cytochrome_P460"/>
    <property type="match status" value="1"/>
</dbReference>
<reference evidence="4" key="1">
    <citation type="journal article" date="2019" name="Int. J. Syst. Evol. Microbiol.">
        <title>The Global Catalogue of Microorganisms (GCM) 10K type strain sequencing project: providing services to taxonomists for standard genome sequencing and annotation.</title>
        <authorList>
            <consortium name="The Broad Institute Genomics Platform"/>
            <consortium name="The Broad Institute Genome Sequencing Center for Infectious Disease"/>
            <person name="Wu L."/>
            <person name="Ma J."/>
        </authorList>
    </citation>
    <scope>NUCLEOTIDE SEQUENCE [LARGE SCALE GENOMIC DNA]</scope>
    <source>
        <strain evidence="4">NBRC 111756</strain>
    </source>
</reference>
<organism evidence="3 4">
    <name type="scientific">Marinobacterium aestuariivivens</name>
    <dbReference type="NCBI Taxonomy" id="1698799"/>
    <lineage>
        <taxon>Bacteria</taxon>
        <taxon>Pseudomonadati</taxon>
        <taxon>Pseudomonadota</taxon>
        <taxon>Gammaproteobacteria</taxon>
        <taxon>Oceanospirillales</taxon>
        <taxon>Oceanospirillaceae</taxon>
        <taxon>Marinobacterium</taxon>
    </lineage>
</organism>
<keyword evidence="4" id="KW-1185">Reference proteome</keyword>
<feature type="chain" id="PRO_5046596643" evidence="1">
    <location>
        <begin position="32"/>
        <end position="200"/>
    </location>
</feature>
<comment type="caution">
    <text evidence="3">The sequence shown here is derived from an EMBL/GenBank/DDBJ whole genome shotgun (WGS) entry which is preliminary data.</text>
</comment>
<name>A0ABW2A0Z1_9GAMM</name>
<keyword evidence="1" id="KW-0732">Signal</keyword>
<protein>
    <submittedName>
        <fullName evidence="3">Cytochrome P460 family protein</fullName>
    </submittedName>
</protein>
<dbReference type="Gene3D" id="3.50.70.20">
    <property type="entry name" value="Cytochrome P460"/>
    <property type="match status" value="1"/>
</dbReference>
<proteinExistence type="predicted"/>
<accession>A0ABW2A0Z1</accession>
<sequence length="200" mass="21951">MFIRTCNTRTLALTLTIAGALLGSWIATARAESMADWGPAWDRNGKLLLPEHFRHWVFLGSPLTPNALNGGQAAFPEYHNVYVQPQAFAAYRETGQWPEGTIMLKELQLTRQATHPDGSSQEASGRGFFPGTLNGIDISVKDSSRFRDTEGWGFFNFGHHAPPYAESAAAQPAEACAGCHMENATNMVFSKFYAPILDAK</sequence>
<dbReference type="EMBL" id="JBHSWE010000001">
    <property type="protein sequence ID" value="MFC6671132.1"/>
    <property type="molecule type" value="Genomic_DNA"/>
</dbReference>
<dbReference type="Proteomes" id="UP001596422">
    <property type="component" value="Unassembled WGS sequence"/>
</dbReference>
<dbReference type="CDD" id="cd20751">
    <property type="entry name" value="cyt_P460_Ne-like"/>
    <property type="match status" value="1"/>
</dbReference>
<evidence type="ECO:0000259" key="2">
    <source>
        <dbReference type="Pfam" id="PF16694"/>
    </source>
</evidence>
<evidence type="ECO:0000313" key="4">
    <source>
        <dbReference type="Proteomes" id="UP001596422"/>
    </source>
</evidence>